<dbReference type="Pfam" id="PF13602">
    <property type="entry name" value="ADH_zinc_N_2"/>
    <property type="match status" value="1"/>
</dbReference>
<evidence type="ECO:0000259" key="1">
    <source>
        <dbReference type="SMART" id="SM00829"/>
    </source>
</evidence>
<dbReference type="Proteomes" id="UP000610594">
    <property type="component" value="Unassembled WGS sequence"/>
</dbReference>
<protein>
    <submittedName>
        <fullName evidence="2">Zinc-binding dehydrogenase</fullName>
    </submittedName>
</protein>
<reference evidence="2 3" key="1">
    <citation type="submission" date="2019-10" db="EMBL/GenBank/DDBJ databases">
        <title>Taxonomy of Antarctic Massilia spp.: description of Massilia rubra sp. nov., Massilia aquatica sp. nov., Massilia mucilaginosa sp. nov., Massilia frigida sp. nov. isolated from streams, lakes and regoliths.</title>
        <authorList>
            <person name="Holochova P."/>
            <person name="Sedlacek I."/>
            <person name="Kralova S."/>
            <person name="Maslanova I."/>
            <person name="Busse H.-J."/>
            <person name="Stankova E."/>
            <person name="Vrbovska V."/>
            <person name="Kovarovic V."/>
            <person name="Bartak M."/>
            <person name="Svec P."/>
            <person name="Pantucek R."/>
        </authorList>
    </citation>
    <scope>NUCLEOTIDE SEQUENCE [LARGE SCALE GENOMIC DNA]</scope>
    <source>
        <strain evidence="2 3">CCM 8694</strain>
    </source>
</reference>
<evidence type="ECO:0000313" key="3">
    <source>
        <dbReference type="Proteomes" id="UP000610594"/>
    </source>
</evidence>
<comment type="caution">
    <text evidence="2">The sequence shown here is derived from an EMBL/GenBank/DDBJ whole genome shotgun (WGS) entry which is preliminary data.</text>
</comment>
<dbReference type="SUPFAM" id="SSF51735">
    <property type="entry name" value="NAD(P)-binding Rossmann-fold domains"/>
    <property type="match status" value="1"/>
</dbReference>
<dbReference type="SMART" id="SM00829">
    <property type="entry name" value="PKS_ER"/>
    <property type="match status" value="1"/>
</dbReference>
<feature type="domain" description="Enoyl reductase (ER)" evidence="1">
    <location>
        <begin position="10"/>
        <end position="306"/>
    </location>
</feature>
<dbReference type="PANTHER" id="PTHR44013:SF1">
    <property type="entry name" value="ZINC-TYPE ALCOHOL DEHYDROGENASE-LIKE PROTEIN C16A3.02C"/>
    <property type="match status" value="1"/>
</dbReference>
<accession>A0ABX0N1E5</accession>
<dbReference type="InterPro" id="IPR011032">
    <property type="entry name" value="GroES-like_sf"/>
</dbReference>
<proteinExistence type="predicted"/>
<dbReference type="InterPro" id="IPR020843">
    <property type="entry name" value="ER"/>
</dbReference>
<dbReference type="CDD" id="cd05289">
    <property type="entry name" value="MDR_like_2"/>
    <property type="match status" value="1"/>
</dbReference>
<name>A0ABX0N1E5_9BURK</name>
<dbReference type="InterPro" id="IPR036291">
    <property type="entry name" value="NAD(P)-bd_dom_sf"/>
</dbReference>
<dbReference type="Gene3D" id="3.40.50.720">
    <property type="entry name" value="NAD(P)-binding Rossmann-like Domain"/>
    <property type="match status" value="1"/>
</dbReference>
<dbReference type="Gene3D" id="3.90.180.10">
    <property type="entry name" value="Medium-chain alcohol dehydrogenases, catalytic domain"/>
    <property type="match status" value="1"/>
</dbReference>
<sequence>MKAIRIHAYGDASQMQLEDAPVPVCDAGDVLVRVVAAGVNPIDWKLRSGAMAHGIPKTFPFALGSDAAGVVTAVGSAVSGFATGDEVFFYAEFARGGSYADYVAVNASQVALKPRTVSFAAAAAMPTPAQAAWTALMETAKLERGMRVLVHGGAGALGSVAVQLAKLQGAYVIATAGTTDLALVKSLGADEVIDYRTQRFEQLASNLDVVLDTLGGATQEASWATLRKGGLLVATATPPSPERAAAAGVRAAFVFTPPRGVVLAQLAALVDSGHLRILVGQEFALADAALAHRLGESGKARGKMVLHVNAPVA</sequence>
<organism evidence="2 3">
    <name type="scientific">Massilia genomosp. 1</name>
    <dbReference type="NCBI Taxonomy" id="2609280"/>
    <lineage>
        <taxon>Bacteria</taxon>
        <taxon>Pseudomonadati</taxon>
        <taxon>Pseudomonadota</taxon>
        <taxon>Betaproteobacteria</taxon>
        <taxon>Burkholderiales</taxon>
        <taxon>Oxalobacteraceae</taxon>
        <taxon>Telluria group</taxon>
        <taxon>Massilia</taxon>
    </lineage>
</organism>
<keyword evidence="3" id="KW-1185">Reference proteome</keyword>
<dbReference type="SUPFAM" id="SSF50129">
    <property type="entry name" value="GroES-like"/>
    <property type="match status" value="1"/>
</dbReference>
<dbReference type="InterPro" id="IPR013154">
    <property type="entry name" value="ADH-like_N"/>
</dbReference>
<evidence type="ECO:0000313" key="2">
    <source>
        <dbReference type="EMBL" id="NHZ66820.1"/>
    </source>
</evidence>
<dbReference type="Pfam" id="PF08240">
    <property type="entry name" value="ADH_N"/>
    <property type="match status" value="1"/>
</dbReference>
<dbReference type="InterPro" id="IPR052733">
    <property type="entry name" value="Chloroplast_QOR"/>
</dbReference>
<dbReference type="PANTHER" id="PTHR44013">
    <property type="entry name" value="ZINC-TYPE ALCOHOL DEHYDROGENASE-LIKE PROTEIN C16A3.02C"/>
    <property type="match status" value="1"/>
</dbReference>
<gene>
    <name evidence="2" type="ORF">F1735_31825</name>
</gene>
<dbReference type="EMBL" id="WHJF01000175">
    <property type="protein sequence ID" value="NHZ66820.1"/>
    <property type="molecule type" value="Genomic_DNA"/>
</dbReference>